<gene>
    <name evidence="12" type="ORF">DSCW_22500</name>
</gene>
<evidence type="ECO:0000256" key="7">
    <source>
        <dbReference type="ARBA" id="ARBA00038932"/>
    </source>
</evidence>
<dbReference type="InterPro" id="IPR014347">
    <property type="entry name" value="Tautomerase/MIF_sf"/>
</dbReference>
<keyword evidence="2" id="KW-0202">Cytokine</keyword>
<reference evidence="12 13" key="1">
    <citation type="submission" date="2019-11" db="EMBL/GenBank/DDBJ databases">
        <title>Comparative genomics of hydrocarbon-degrading Desulfosarcina strains.</title>
        <authorList>
            <person name="Watanabe M."/>
            <person name="Kojima H."/>
            <person name="Fukui M."/>
        </authorList>
    </citation>
    <scope>NUCLEOTIDE SEQUENCE [LARGE SCALE GENOMIC DNA]</scope>
    <source>
        <strain evidence="12 13">PP31</strain>
    </source>
</reference>
<dbReference type="InterPro" id="IPR001398">
    <property type="entry name" value="Macrophage_inhib_fac"/>
</dbReference>
<dbReference type="EC" id="5.3.2.1" evidence="8"/>
<keyword evidence="4" id="KW-0413">Isomerase</keyword>
<evidence type="ECO:0000256" key="10">
    <source>
        <dbReference type="ARBA" id="ARBA00041912"/>
    </source>
</evidence>
<keyword evidence="13" id="KW-1185">Reference proteome</keyword>
<comment type="subcellular location">
    <subcellularLocation>
        <location evidence="1">Secreted</location>
    </subcellularLocation>
</comment>
<dbReference type="OrthoDB" id="5769863at2"/>
<evidence type="ECO:0000256" key="5">
    <source>
        <dbReference type="ARBA" id="ARBA00036735"/>
    </source>
</evidence>
<evidence type="ECO:0000256" key="1">
    <source>
        <dbReference type="ARBA" id="ARBA00004613"/>
    </source>
</evidence>
<comment type="catalytic activity">
    <reaction evidence="6">
        <text>L-dopachrome = 5,6-dihydroxyindole-2-carboxylate</text>
        <dbReference type="Rhea" id="RHEA:13041"/>
        <dbReference type="ChEBI" id="CHEBI:16875"/>
        <dbReference type="ChEBI" id="CHEBI:57509"/>
        <dbReference type="EC" id="5.3.3.12"/>
    </reaction>
</comment>
<dbReference type="EMBL" id="AP021875">
    <property type="protein sequence ID" value="BBO74833.1"/>
    <property type="molecule type" value="Genomic_DNA"/>
</dbReference>
<comment type="catalytic activity">
    <reaction evidence="5">
        <text>3-phenylpyruvate = enol-phenylpyruvate</text>
        <dbReference type="Rhea" id="RHEA:17097"/>
        <dbReference type="ChEBI" id="CHEBI:16815"/>
        <dbReference type="ChEBI" id="CHEBI:18005"/>
        <dbReference type="EC" id="5.3.2.1"/>
    </reaction>
</comment>
<dbReference type="AlphaFoldDB" id="A0A5K7Z4G2"/>
<evidence type="ECO:0000313" key="13">
    <source>
        <dbReference type="Proteomes" id="UP000427769"/>
    </source>
</evidence>
<dbReference type="SUPFAM" id="SSF55331">
    <property type="entry name" value="Tautomerase/MIF"/>
    <property type="match status" value="1"/>
</dbReference>
<proteinExistence type="predicted"/>
<evidence type="ECO:0000313" key="12">
    <source>
        <dbReference type="EMBL" id="BBO74833.1"/>
    </source>
</evidence>
<sequence>MPFFKIETNQQVDDATTGDLLKKASAMVSQMLGKPEKFVMVSIDTDRRMVFGGDGEPAAFVQLKSIGLPTDRCAEFSGKICQFLNDELGIQPDRVFIDFKDAARNLFGWNGKTF</sequence>
<dbReference type="GO" id="GO:0004167">
    <property type="term" value="F:dopachrome isomerase activity"/>
    <property type="evidence" value="ECO:0007669"/>
    <property type="project" value="UniProtKB-EC"/>
</dbReference>
<dbReference type="Pfam" id="PF01187">
    <property type="entry name" value="MIF"/>
    <property type="match status" value="1"/>
</dbReference>
<dbReference type="PANTHER" id="PTHR11954">
    <property type="entry name" value="D-DOPACHROME DECARBOXYLASE"/>
    <property type="match status" value="1"/>
</dbReference>
<evidence type="ECO:0000256" key="9">
    <source>
        <dbReference type="ARBA" id="ARBA00041631"/>
    </source>
</evidence>
<dbReference type="GO" id="GO:0050178">
    <property type="term" value="F:phenylpyruvate tautomerase activity"/>
    <property type="evidence" value="ECO:0007669"/>
    <property type="project" value="UniProtKB-EC"/>
</dbReference>
<evidence type="ECO:0000256" key="2">
    <source>
        <dbReference type="ARBA" id="ARBA00022514"/>
    </source>
</evidence>
<dbReference type="GO" id="GO:0005125">
    <property type="term" value="F:cytokine activity"/>
    <property type="evidence" value="ECO:0007669"/>
    <property type="project" value="UniProtKB-KW"/>
</dbReference>
<dbReference type="Gene3D" id="3.30.429.10">
    <property type="entry name" value="Macrophage Migration Inhibitory Factor"/>
    <property type="match status" value="1"/>
</dbReference>
<dbReference type="RefSeq" id="WP_155303811.1">
    <property type="nucleotide sequence ID" value="NZ_AP021875.1"/>
</dbReference>
<keyword evidence="3" id="KW-0964">Secreted</keyword>
<dbReference type="KEGG" id="dwd:DSCW_22500"/>
<accession>A0A5K7Z4G2</accession>
<protein>
    <recommendedName>
        <fullName evidence="11">L-dopachrome isomerase</fullName>
        <ecNumber evidence="8">5.3.2.1</ecNumber>
        <ecNumber evidence="7">5.3.3.12</ecNumber>
    </recommendedName>
    <alternativeName>
        <fullName evidence="9">L-dopachrome tautomerase</fullName>
    </alternativeName>
    <alternativeName>
        <fullName evidence="10">Phenylpyruvate tautomerase</fullName>
    </alternativeName>
</protein>
<dbReference type="Proteomes" id="UP000427769">
    <property type="component" value="Chromosome"/>
</dbReference>
<evidence type="ECO:0000256" key="8">
    <source>
        <dbReference type="ARBA" id="ARBA00039086"/>
    </source>
</evidence>
<evidence type="ECO:0000256" key="11">
    <source>
        <dbReference type="ARBA" id="ARBA00042730"/>
    </source>
</evidence>
<evidence type="ECO:0000256" key="4">
    <source>
        <dbReference type="ARBA" id="ARBA00023235"/>
    </source>
</evidence>
<evidence type="ECO:0000256" key="6">
    <source>
        <dbReference type="ARBA" id="ARBA00036823"/>
    </source>
</evidence>
<dbReference type="PANTHER" id="PTHR11954:SF6">
    <property type="entry name" value="MACROPHAGE MIGRATION INHIBITORY FACTOR"/>
    <property type="match status" value="1"/>
</dbReference>
<dbReference type="GO" id="GO:0005615">
    <property type="term" value="C:extracellular space"/>
    <property type="evidence" value="ECO:0007669"/>
    <property type="project" value="UniProtKB-KW"/>
</dbReference>
<name>A0A5K7Z4G2_9BACT</name>
<dbReference type="EC" id="5.3.3.12" evidence="7"/>
<organism evidence="12 13">
    <name type="scientific">Desulfosarcina widdelii</name>
    <dbReference type="NCBI Taxonomy" id="947919"/>
    <lineage>
        <taxon>Bacteria</taxon>
        <taxon>Pseudomonadati</taxon>
        <taxon>Thermodesulfobacteriota</taxon>
        <taxon>Desulfobacteria</taxon>
        <taxon>Desulfobacterales</taxon>
        <taxon>Desulfosarcinaceae</taxon>
        <taxon>Desulfosarcina</taxon>
    </lineage>
</organism>
<evidence type="ECO:0000256" key="3">
    <source>
        <dbReference type="ARBA" id="ARBA00022525"/>
    </source>
</evidence>